<keyword evidence="2" id="KW-0575">Peroxidase</keyword>
<feature type="domain" description="Heme haloperoxidase family profile" evidence="10">
    <location>
        <begin position="72"/>
        <end position="311"/>
    </location>
</feature>
<accession>A0AAE0TTP7</accession>
<dbReference type="SUPFAM" id="SSF47571">
    <property type="entry name" value="Cloroperoxidase"/>
    <property type="match status" value="1"/>
</dbReference>
<comment type="similarity">
    <text evidence="7">Belongs to the chloroperoxidase family.</text>
</comment>
<reference evidence="11" key="1">
    <citation type="submission" date="2023-07" db="EMBL/GenBank/DDBJ databases">
        <title>Black Yeasts Isolated from many extreme environments.</title>
        <authorList>
            <person name="Coleine C."/>
            <person name="Stajich J.E."/>
            <person name="Selbmann L."/>
        </authorList>
    </citation>
    <scope>NUCLEOTIDE SEQUENCE</scope>
    <source>
        <strain evidence="11">CCFEE 5485</strain>
    </source>
</reference>
<feature type="region of interest" description="Disordered" evidence="8">
    <location>
        <begin position="418"/>
        <end position="440"/>
    </location>
</feature>
<dbReference type="PANTHER" id="PTHR33577">
    <property type="entry name" value="STERIGMATOCYSTIN BIOSYNTHESIS PEROXIDASE STCC-RELATED"/>
    <property type="match status" value="1"/>
</dbReference>
<keyword evidence="6" id="KW-0408">Iron</keyword>
<gene>
    <name evidence="11" type="ORF">LTR78_008095</name>
</gene>
<evidence type="ECO:0000256" key="1">
    <source>
        <dbReference type="ARBA" id="ARBA00001970"/>
    </source>
</evidence>
<dbReference type="InterPro" id="IPR000028">
    <property type="entry name" value="Chloroperoxidase"/>
</dbReference>
<protein>
    <recommendedName>
        <fullName evidence="10">Heme haloperoxidase family profile domain-containing protein</fullName>
    </recommendedName>
</protein>
<dbReference type="Gene3D" id="1.10.489.10">
    <property type="entry name" value="Chloroperoxidase-like"/>
    <property type="match status" value="1"/>
</dbReference>
<keyword evidence="3" id="KW-0349">Heme</keyword>
<dbReference type="InterPro" id="IPR036851">
    <property type="entry name" value="Chloroperoxidase-like_sf"/>
</dbReference>
<dbReference type="Pfam" id="PF01328">
    <property type="entry name" value="Peroxidase_2"/>
    <property type="match status" value="1"/>
</dbReference>
<dbReference type="PANTHER" id="PTHR33577:SF1">
    <property type="entry name" value="HEME HALOPEROXIDASE FAMILY PROFILE DOMAIN-CONTAINING PROTEIN"/>
    <property type="match status" value="1"/>
</dbReference>
<evidence type="ECO:0000313" key="11">
    <source>
        <dbReference type="EMBL" id="KAK3672124.1"/>
    </source>
</evidence>
<evidence type="ECO:0000256" key="3">
    <source>
        <dbReference type="ARBA" id="ARBA00022617"/>
    </source>
</evidence>
<comment type="cofactor">
    <cofactor evidence="1">
        <name>heme b</name>
        <dbReference type="ChEBI" id="CHEBI:60344"/>
    </cofactor>
</comment>
<proteinExistence type="inferred from homology"/>
<evidence type="ECO:0000259" key="10">
    <source>
        <dbReference type="PROSITE" id="PS51405"/>
    </source>
</evidence>
<keyword evidence="9" id="KW-0732">Signal</keyword>
<dbReference type="EMBL" id="JAUTXT010000036">
    <property type="protein sequence ID" value="KAK3672124.1"/>
    <property type="molecule type" value="Genomic_DNA"/>
</dbReference>
<dbReference type="GO" id="GO:0004601">
    <property type="term" value="F:peroxidase activity"/>
    <property type="evidence" value="ECO:0007669"/>
    <property type="project" value="UniProtKB-KW"/>
</dbReference>
<organism evidence="11 12">
    <name type="scientific">Recurvomyces mirabilis</name>
    <dbReference type="NCBI Taxonomy" id="574656"/>
    <lineage>
        <taxon>Eukaryota</taxon>
        <taxon>Fungi</taxon>
        <taxon>Dikarya</taxon>
        <taxon>Ascomycota</taxon>
        <taxon>Pezizomycotina</taxon>
        <taxon>Dothideomycetes</taxon>
        <taxon>Dothideomycetidae</taxon>
        <taxon>Mycosphaerellales</taxon>
        <taxon>Teratosphaeriaceae</taxon>
        <taxon>Recurvomyces</taxon>
    </lineage>
</organism>
<dbReference type="GO" id="GO:0046872">
    <property type="term" value="F:metal ion binding"/>
    <property type="evidence" value="ECO:0007669"/>
    <property type="project" value="UniProtKB-KW"/>
</dbReference>
<evidence type="ECO:0000256" key="5">
    <source>
        <dbReference type="ARBA" id="ARBA00023002"/>
    </source>
</evidence>
<feature type="signal peptide" evidence="9">
    <location>
        <begin position="1"/>
        <end position="16"/>
    </location>
</feature>
<dbReference type="Proteomes" id="UP001274830">
    <property type="component" value="Unassembled WGS sequence"/>
</dbReference>
<evidence type="ECO:0000256" key="7">
    <source>
        <dbReference type="ARBA" id="ARBA00025795"/>
    </source>
</evidence>
<feature type="region of interest" description="Disordered" evidence="8">
    <location>
        <begin position="38"/>
        <end position="60"/>
    </location>
</feature>
<feature type="chain" id="PRO_5042113388" description="Heme haloperoxidase family profile domain-containing protein" evidence="9">
    <location>
        <begin position="17"/>
        <end position="440"/>
    </location>
</feature>
<dbReference type="PROSITE" id="PS51405">
    <property type="entry name" value="HEME_HALOPEROXIDASE"/>
    <property type="match status" value="1"/>
</dbReference>
<dbReference type="AlphaFoldDB" id="A0AAE0TTP7"/>
<comment type="caution">
    <text evidence="11">The sequence shown here is derived from an EMBL/GenBank/DDBJ whole genome shotgun (WGS) entry which is preliminary data.</text>
</comment>
<sequence length="440" mass="46439">MKPSLLLLAAGDVVLAFPGLMGVIRSPESSQIDKRAIVYPPDRPPQYKGTRPNTGLPPPPFNAEDQLVSTTGDHIWIAPGPNDLRGPCPGLNAAANHGYLSRSGISSIPEAIAGLQQAYNVGPDAGAALSIIAVALSGNPITGTWSIGGEYAGAAGLFPTRGISDTHDKYEGDGSITRGDAYLHNGSPLIVEMHKFNNIWNIMGDNFGFDQANMQVDYSRQYSIANNPYFFTASFGPIVAAAAHELVVNLMSNHSAENPGGTLNKENMKSFFSIEGDAPGNFSHIVGYERIPDNWYRRPTVLAYNIADLGLDLAQLVTQYPGTLSPGGNAGKVNTFTGVDLGNLTGGVFNAETLFEGNNFACFFYQASLQALPDAAEPLLGAVGSILGWAESQFGPFTSALNCPQLAQFNNQLLNKYPGSTAGTGNGDPVGTQPNGARES</sequence>
<keyword evidence="12" id="KW-1185">Reference proteome</keyword>
<evidence type="ECO:0000256" key="2">
    <source>
        <dbReference type="ARBA" id="ARBA00022559"/>
    </source>
</evidence>
<name>A0AAE0TTP7_9PEZI</name>
<evidence type="ECO:0000256" key="9">
    <source>
        <dbReference type="SAM" id="SignalP"/>
    </source>
</evidence>
<evidence type="ECO:0000256" key="4">
    <source>
        <dbReference type="ARBA" id="ARBA00022723"/>
    </source>
</evidence>
<evidence type="ECO:0000256" key="8">
    <source>
        <dbReference type="SAM" id="MobiDB-lite"/>
    </source>
</evidence>
<keyword evidence="5" id="KW-0560">Oxidoreductase</keyword>
<evidence type="ECO:0000256" key="6">
    <source>
        <dbReference type="ARBA" id="ARBA00023004"/>
    </source>
</evidence>
<keyword evidence="4" id="KW-0479">Metal-binding</keyword>
<evidence type="ECO:0000313" key="12">
    <source>
        <dbReference type="Proteomes" id="UP001274830"/>
    </source>
</evidence>